<reference evidence="10 11" key="1">
    <citation type="submission" date="2022-01" db="EMBL/GenBank/DDBJ databases">
        <title>Maritalea mediterranea sp. nov., isolated from marine plastic residues from the Malva-rosa beach (Valencia, Spain).</title>
        <authorList>
            <person name="Vidal-Verdu A."/>
            <person name="Molina-Menor E."/>
            <person name="Pascual J."/>
            <person name="Pereto J."/>
            <person name="Porcar M."/>
        </authorList>
    </citation>
    <scope>NUCLEOTIDE SEQUENCE [LARGE SCALE GENOMIC DNA]</scope>
    <source>
        <strain evidence="10 11">P4.10X</strain>
    </source>
</reference>
<feature type="transmembrane region" description="Helical" evidence="9">
    <location>
        <begin position="34"/>
        <end position="52"/>
    </location>
</feature>
<dbReference type="InterPro" id="IPR004338">
    <property type="entry name" value="NqrB/RnfD"/>
</dbReference>
<evidence type="ECO:0000313" key="10">
    <source>
        <dbReference type="EMBL" id="MCF4098373.1"/>
    </source>
</evidence>
<evidence type="ECO:0000256" key="1">
    <source>
        <dbReference type="ARBA" id="ARBA00022448"/>
    </source>
</evidence>
<evidence type="ECO:0000256" key="3">
    <source>
        <dbReference type="ARBA" id="ARBA00022630"/>
    </source>
</evidence>
<gene>
    <name evidence="10" type="ORF">L1I42_07720</name>
</gene>
<evidence type="ECO:0000256" key="2">
    <source>
        <dbReference type="ARBA" id="ARBA00022553"/>
    </source>
</evidence>
<proteinExistence type="predicted"/>
<keyword evidence="7 9" id="KW-1133">Transmembrane helix</keyword>
<evidence type="ECO:0000256" key="5">
    <source>
        <dbReference type="ARBA" id="ARBA00022692"/>
    </source>
</evidence>
<dbReference type="EMBL" id="JAKGTI010000001">
    <property type="protein sequence ID" value="MCF4098373.1"/>
    <property type="molecule type" value="Genomic_DNA"/>
</dbReference>
<keyword evidence="3" id="KW-0285">Flavoprotein</keyword>
<keyword evidence="8 9" id="KW-0472">Membrane</keyword>
<evidence type="ECO:0000256" key="7">
    <source>
        <dbReference type="ARBA" id="ARBA00022989"/>
    </source>
</evidence>
<feature type="transmembrane region" description="Helical" evidence="9">
    <location>
        <begin position="59"/>
        <end position="75"/>
    </location>
</feature>
<keyword evidence="1" id="KW-0813">Transport</keyword>
<dbReference type="Pfam" id="PF03116">
    <property type="entry name" value="NQR2_RnfD_RnfE"/>
    <property type="match status" value="2"/>
</dbReference>
<evidence type="ECO:0000256" key="6">
    <source>
        <dbReference type="ARBA" id="ARBA00022967"/>
    </source>
</evidence>
<organism evidence="10 11">
    <name type="scientific">Maritalea mediterranea</name>
    <dbReference type="NCBI Taxonomy" id="2909667"/>
    <lineage>
        <taxon>Bacteria</taxon>
        <taxon>Pseudomonadati</taxon>
        <taxon>Pseudomonadota</taxon>
        <taxon>Alphaproteobacteria</taxon>
        <taxon>Hyphomicrobiales</taxon>
        <taxon>Devosiaceae</taxon>
        <taxon>Maritalea</taxon>
    </lineage>
</organism>
<evidence type="ECO:0000256" key="9">
    <source>
        <dbReference type="SAM" id="Phobius"/>
    </source>
</evidence>
<keyword evidence="2" id="KW-0597">Phosphoprotein</keyword>
<keyword evidence="11" id="KW-1185">Reference proteome</keyword>
<dbReference type="PANTHER" id="PTHR30578">
    <property type="entry name" value="ELECTRON TRANSPORT COMPLEX PROTEIN RNFD"/>
    <property type="match status" value="1"/>
</dbReference>
<evidence type="ECO:0000313" key="11">
    <source>
        <dbReference type="Proteomes" id="UP001201217"/>
    </source>
</evidence>
<keyword evidence="6" id="KW-1278">Translocase</keyword>
<keyword evidence="4" id="KW-0288">FMN</keyword>
<evidence type="ECO:0000256" key="4">
    <source>
        <dbReference type="ARBA" id="ARBA00022643"/>
    </source>
</evidence>
<feature type="transmembrane region" description="Helical" evidence="9">
    <location>
        <begin position="204"/>
        <end position="224"/>
    </location>
</feature>
<dbReference type="PANTHER" id="PTHR30578:SF1">
    <property type="entry name" value="NA(+)-TRANSLOCATING NADH-QUINONE REDUCTASE SUBUNIT B"/>
    <property type="match status" value="1"/>
</dbReference>
<dbReference type="RefSeq" id="WP_236113897.1">
    <property type="nucleotide sequence ID" value="NZ_JAKGTI010000001.1"/>
</dbReference>
<feature type="transmembrane region" description="Helical" evidence="9">
    <location>
        <begin position="106"/>
        <end position="121"/>
    </location>
</feature>
<comment type="caution">
    <text evidence="10">The sequence shown here is derived from an EMBL/GenBank/DDBJ whole genome shotgun (WGS) entry which is preliminary data.</text>
</comment>
<evidence type="ECO:0000256" key="8">
    <source>
        <dbReference type="ARBA" id="ARBA00023136"/>
    </source>
</evidence>
<feature type="transmembrane region" description="Helical" evidence="9">
    <location>
        <begin position="127"/>
        <end position="147"/>
    </location>
</feature>
<protein>
    <submittedName>
        <fullName evidence="10">RnfABCDGE type electron transport complex subunit D</fullName>
    </submittedName>
</protein>
<feature type="transmembrane region" description="Helical" evidence="9">
    <location>
        <begin position="178"/>
        <end position="197"/>
    </location>
</feature>
<sequence length="261" mass="26751">MNVGIWHRNMVAWLLVAALLPAAAAVLVEQGGIAAARFGVALATLLFWQGVFMIVRAQPFSPIALVTAFAVSLLASGTTELWQIVLAASFGAVIGEQIFGGWGRNFIPAGVVAPAFLYFAFPEVSHAGTGALVTLALAPGALILLVTGILSWRVLVGALIGLVLLTMVFGHAPAAPFMQGSLIFGLIFLVGDPVCAASTRGGGWLYGALAGGLIALLGWADVGIGAPQAVVFAALLAAIFAPLIDAGIIAMTTKQWSPHNA</sequence>
<accession>A0ABS9EAC1</accession>
<dbReference type="Proteomes" id="UP001201217">
    <property type="component" value="Unassembled WGS sequence"/>
</dbReference>
<name>A0ABS9EAC1_9HYPH</name>
<keyword evidence="5 9" id="KW-0812">Transmembrane</keyword>
<feature type="transmembrane region" description="Helical" evidence="9">
    <location>
        <begin position="230"/>
        <end position="251"/>
    </location>
</feature>